<accession>A0A0F7KQM2</accession>
<dbReference type="GO" id="GO:0005886">
    <property type="term" value="C:plasma membrane"/>
    <property type="evidence" value="ECO:0007669"/>
    <property type="project" value="UniProtKB-SubCell"/>
</dbReference>
<dbReference type="PANTHER" id="PTHR30250:SF31">
    <property type="entry name" value="INNER MEMBRANE PROTEIN YGHQ"/>
    <property type="match status" value="1"/>
</dbReference>
<evidence type="ECO:0000313" key="6">
    <source>
        <dbReference type="EMBL" id="AKH42833.1"/>
    </source>
</evidence>
<dbReference type="STRING" id="1267766.WYH_01797"/>
<dbReference type="EMBL" id="CP011452">
    <property type="protein sequence ID" value="AKH42833.1"/>
    <property type="molecule type" value="Genomic_DNA"/>
</dbReference>
<dbReference type="KEGG" id="aay:WYH_01797"/>
<dbReference type="RefSeq" id="WP_053833486.1">
    <property type="nucleotide sequence ID" value="NZ_CP011452.2"/>
</dbReference>
<evidence type="ECO:0000313" key="7">
    <source>
        <dbReference type="Proteomes" id="UP000034392"/>
    </source>
</evidence>
<dbReference type="Proteomes" id="UP000034392">
    <property type="component" value="Chromosome"/>
</dbReference>
<dbReference type="InterPro" id="IPR002797">
    <property type="entry name" value="Polysacc_synth"/>
</dbReference>
<evidence type="ECO:0000256" key="2">
    <source>
        <dbReference type="ARBA" id="ARBA00022475"/>
    </source>
</evidence>
<evidence type="ECO:0000256" key="1">
    <source>
        <dbReference type="ARBA" id="ARBA00004651"/>
    </source>
</evidence>
<organism evidence="6 7">
    <name type="scientific">Croceibacterium atlanticum</name>
    <dbReference type="NCBI Taxonomy" id="1267766"/>
    <lineage>
        <taxon>Bacteria</taxon>
        <taxon>Pseudomonadati</taxon>
        <taxon>Pseudomonadota</taxon>
        <taxon>Alphaproteobacteria</taxon>
        <taxon>Sphingomonadales</taxon>
        <taxon>Erythrobacteraceae</taxon>
        <taxon>Croceibacterium</taxon>
    </lineage>
</organism>
<keyword evidence="7" id="KW-1185">Reference proteome</keyword>
<name>A0A0F7KQM2_9SPHN</name>
<sequence length="432" mass="47015">MGHFRNIGHLLSGNAISNVMALVSLAIVGRALETELFGIFVLVITYVRLVERFVRFESWQPLIRFASNLEGGDRAKLPRLYLYGILLDLAAAFTAAFGAVAAAAALGSLFGLDAEYLHLVAIYSVCVLFNLSGWTTAALRMAGRFKQIAYSQPIGQVVRIPLALFCWYYWPTVTGFMIAWAIAQLTTSTIIMALGWKALREEGISSPLKETPRNLPRDFPGFIGFAWSTNLSMTLRTMTQEADVLLVGALAGPSSAGFYHVAKRLAKVAQQVGAHTQAVLYPQMARFWSEGKYKKLRRLTHNVQLILSGLGVLAIIAAALVGQDLVELAMGQDYGQVGPLLVAQLFAVTLIMHAAPSRSILLSMGRPGVVLRSSLVATILFFICALLLIPRYGAMGANLSHIAFAATTALWMDIAWLRLIRQRIGGVTQAGD</sequence>
<proteinExistence type="predicted"/>
<comment type="subcellular location">
    <subcellularLocation>
        <location evidence="1">Cell membrane</location>
        <topology evidence="1">Multi-pass membrane protein</topology>
    </subcellularLocation>
</comment>
<keyword evidence="3" id="KW-0812">Transmembrane</keyword>
<evidence type="ECO:0000256" key="3">
    <source>
        <dbReference type="ARBA" id="ARBA00022692"/>
    </source>
</evidence>
<reference evidence="6" key="1">
    <citation type="submission" date="2015-05" db="EMBL/GenBank/DDBJ databases">
        <title>The complete genome of Altererythrobacter atlanticus strain 26DY36.</title>
        <authorList>
            <person name="Wu Y.-H."/>
            <person name="Cheng H."/>
            <person name="Wu X.-W."/>
        </authorList>
    </citation>
    <scope>NUCLEOTIDE SEQUENCE [LARGE SCALE GENOMIC DNA]</scope>
    <source>
        <strain evidence="6">26DY36</strain>
    </source>
</reference>
<evidence type="ECO:0000256" key="4">
    <source>
        <dbReference type="ARBA" id="ARBA00022989"/>
    </source>
</evidence>
<dbReference type="AlphaFoldDB" id="A0A0F7KQM2"/>
<keyword evidence="5" id="KW-0472">Membrane</keyword>
<dbReference type="Pfam" id="PF01943">
    <property type="entry name" value="Polysacc_synt"/>
    <property type="match status" value="1"/>
</dbReference>
<keyword evidence="2" id="KW-1003">Cell membrane</keyword>
<protein>
    <submittedName>
        <fullName evidence="6">Inner membrane protein YghQ</fullName>
    </submittedName>
</protein>
<keyword evidence="4" id="KW-1133">Transmembrane helix</keyword>
<gene>
    <name evidence="6" type="primary">yghQ_2</name>
    <name evidence="6" type="ORF">WYH_01797</name>
</gene>
<evidence type="ECO:0000256" key="5">
    <source>
        <dbReference type="ARBA" id="ARBA00023136"/>
    </source>
</evidence>
<dbReference type="PANTHER" id="PTHR30250">
    <property type="entry name" value="PST FAMILY PREDICTED COLANIC ACID TRANSPORTER"/>
    <property type="match status" value="1"/>
</dbReference>
<dbReference type="PATRIC" id="fig|1267766.3.peg.1816"/>
<dbReference type="InterPro" id="IPR050833">
    <property type="entry name" value="Poly_Biosynth_Transport"/>
</dbReference>